<feature type="binding site" evidence="9">
    <location>
        <begin position="120"/>
        <end position="123"/>
    </location>
    <ligand>
        <name>GTP</name>
        <dbReference type="ChEBI" id="CHEBI:37565"/>
        <label>1</label>
    </ligand>
</feature>
<dbReference type="AlphaFoldDB" id="A0A923KXJ6"/>
<dbReference type="RefSeq" id="WP_148567109.1">
    <property type="nucleotide sequence ID" value="NZ_RXYA01000007.1"/>
</dbReference>
<dbReference type="GO" id="GO:0042254">
    <property type="term" value="P:ribosome biogenesis"/>
    <property type="evidence" value="ECO:0007669"/>
    <property type="project" value="UniProtKB-KW"/>
</dbReference>
<evidence type="ECO:0000313" key="14">
    <source>
        <dbReference type="Proteomes" id="UP000616595"/>
    </source>
</evidence>
<evidence type="ECO:0000256" key="8">
    <source>
        <dbReference type="ARBA" id="ARBA00053470"/>
    </source>
</evidence>
<feature type="domain" description="EngA-type G" evidence="12">
    <location>
        <begin position="4"/>
        <end position="168"/>
    </location>
</feature>
<feature type="binding site" evidence="9">
    <location>
        <begin position="296"/>
        <end position="299"/>
    </location>
    <ligand>
        <name>GTP</name>
        <dbReference type="ChEBI" id="CHEBI:37565"/>
        <label>2</label>
    </ligand>
</feature>
<accession>A0A923KXJ6</accession>
<dbReference type="CDD" id="cd01894">
    <property type="entry name" value="EngA1"/>
    <property type="match status" value="1"/>
</dbReference>
<dbReference type="GO" id="GO:0005525">
    <property type="term" value="F:GTP binding"/>
    <property type="evidence" value="ECO:0007669"/>
    <property type="project" value="UniProtKB-UniRule"/>
</dbReference>
<dbReference type="Gene3D" id="3.30.300.20">
    <property type="match status" value="1"/>
</dbReference>
<dbReference type="SMART" id="SM00382">
    <property type="entry name" value="AAA"/>
    <property type="match status" value="2"/>
</dbReference>
<dbReference type="Proteomes" id="UP000616595">
    <property type="component" value="Unassembled WGS sequence"/>
</dbReference>
<dbReference type="EMBL" id="WJBD01000022">
    <property type="protein sequence ID" value="MBC3889670.1"/>
    <property type="molecule type" value="Genomic_DNA"/>
</dbReference>
<dbReference type="InterPro" id="IPR003593">
    <property type="entry name" value="AAA+_ATPase"/>
</dbReference>
<dbReference type="InterPro" id="IPR031166">
    <property type="entry name" value="G_ENGA"/>
</dbReference>
<evidence type="ECO:0000256" key="7">
    <source>
        <dbReference type="ARBA" id="ARBA00032345"/>
    </source>
</evidence>
<name>A0A923KXJ6_9FIRM</name>
<dbReference type="InterPro" id="IPR006073">
    <property type="entry name" value="GTP-bd"/>
</dbReference>
<comment type="subunit">
    <text evidence="9">Associates with the 50S ribosomal subunit.</text>
</comment>
<dbReference type="HAMAP" id="MF_00195">
    <property type="entry name" value="GTPase_Der"/>
    <property type="match status" value="1"/>
</dbReference>
<dbReference type="GO" id="GO:0043022">
    <property type="term" value="F:ribosome binding"/>
    <property type="evidence" value="ECO:0007669"/>
    <property type="project" value="TreeGrafter"/>
</dbReference>
<dbReference type="FunFam" id="3.30.300.20:FF:000004">
    <property type="entry name" value="GTPase Der"/>
    <property type="match status" value="1"/>
</dbReference>
<keyword evidence="4 11" id="KW-0677">Repeat</keyword>
<evidence type="ECO:0000256" key="10">
    <source>
        <dbReference type="PROSITE-ProRule" id="PRU01049"/>
    </source>
</evidence>
<proteinExistence type="inferred from homology"/>
<evidence type="ECO:0000256" key="6">
    <source>
        <dbReference type="ARBA" id="ARBA00023134"/>
    </source>
</evidence>
<dbReference type="NCBIfam" id="TIGR00231">
    <property type="entry name" value="small_GTP"/>
    <property type="match status" value="2"/>
</dbReference>
<evidence type="ECO:0000259" key="12">
    <source>
        <dbReference type="PROSITE" id="PS51712"/>
    </source>
</evidence>
<dbReference type="InterPro" id="IPR015946">
    <property type="entry name" value="KH_dom-like_a/b"/>
</dbReference>
<dbReference type="PROSITE" id="PS51712">
    <property type="entry name" value="G_ENGA"/>
    <property type="match status" value="2"/>
</dbReference>
<dbReference type="PIRSF" id="PIRSF006485">
    <property type="entry name" value="GTP-binding_EngA"/>
    <property type="match status" value="1"/>
</dbReference>
<dbReference type="PANTHER" id="PTHR43834">
    <property type="entry name" value="GTPASE DER"/>
    <property type="match status" value="1"/>
</dbReference>
<dbReference type="SUPFAM" id="SSF52540">
    <property type="entry name" value="P-loop containing nucleoside triphosphate hydrolases"/>
    <property type="match status" value="2"/>
</dbReference>
<evidence type="ECO:0000256" key="11">
    <source>
        <dbReference type="RuleBase" id="RU004481"/>
    </source>
</evidence>
<keyword evidence="5 9" id="KW-0547">Nucleotide-binding</keyword>
<feature type="binding site" evidence="9">
    <location>
        <begin position="231"/>
        <end position="235"/>
    </location>
    <ligand>
        <name>GTP</name>
        <dbReference type="ChEBI" id="CHEBI:37565"/>
        <label>2</label>
    </ligand>
</feature>
<evidence type="ECO:0000256" key="3">
    <source>
        <dbReference type="ARBA" id="ARBA00022517"/>
    </source>
</evidence>
<dbReference type="InterPro" id="IPR005225">
    <property type="entry name" value="Small_GTP-bd"/>
</dbReference>
<dbReference type="Pfam" id="PF01926">
    <property type="entry name" value="MMR_HSR1"/>
    <property type="match status" value="2"/>
</dbReference>
<dbReference type="OrthoDB" id="9805918at2"/>
<sequence length="439" mass="49542">MSKPIVAVVGRPNVGKSTLFNKLVGERIAIVEDTPGVTRDRIIADAEWQNHHFTLIDTGGIEPHTKDDIFLQMRLQAEIAIDMADLIILMVDGREGMTASDLEVATMIRKHEKNVLLAVNKIDSLNLENNAFEFYNLGIGEPIAISAEQGLGLGDFLDEIINRISRYYNDEEEIDDRLRIAVVGKPNVGKSTLINKVLGQDRLIVSDIPGTTRDAVDTSVRYDGQDYVLIDTAGLRRKKKIYEDIERYSIVRAIAAVERSQVVLMLIDASQGVTEQDAKIAGIAHNRGIPSVVIVNKWDTVEKDNKTMKKMEGDIRDALSFMDYAPIIFISAKTGQRLGKIFETIEFVKAQSAKRITTGKINEAMAEFTLMKQPPSKHGRRLKLFYASQVAINPPTFIVFVNDPTLMHFSYQRYLENKLRETFDFFGTPIRFYVRERTE</sequence>
<feature type="binding site" evidence="9">
    <location>
        <begin position="184"/>
        <end position="191"/>
    </location>
    <ligand>
        <name>GTP</name>
        <dbReference type="ChEBI" id="CHEBI:37565"/>
        <label>2</label>
    </ligand>
</feature>
<evidence type="ECO:0000256" key="9">
    <source>
        <dbReference type="HAMAP-Rule" id="MF_00195"/>
    </source>
</evidence>
<dbReference type="Pfam" id="PF14714">
    <property type="entry name" value="KH_dom-like"/>
    <property type="match status" value="1"/>
</dbReference>
<keyword evidence="14" id="KW-1185">Reference proteome</keyword>
<dbReference type="InterPro" id="IPR027417">
    <property type="entry name" value="P-loop_NTPase"/>
</dbReference>
<dbReference type="InterPro" id="IPR016484">
    <property type="entry name" value="GTPase_Der"/>
</dbReference>
<gene>
    <name evidence="9" type="primary">der</name>
    <name evidence="13" type="ORF">GH810_15275</name>
</gene>
<evidence type="ECO:0000256" key="5">
    <source>
        <dbReference type="ARBA" id="ARBA00022741"/>
    </source>
</evidence>
<evidence type="ECO:0000256" key="2">
    <source>
        <dbReference type="ARBA" id="ARBA00020953"/>
    </source>
</evidence>
<feature type="domain" description="EngA-type G" evidence="12">
    <location>
        <begin position="178"/>
        <end position="353"/>
    </location>
</feature>
<evidence type="ECO:0000256" key="1">
    <source>
        <dbReference type="ARBA" id="ARBA00008279"/>
    </source>
</evidence>
<dbReference type="FunFam" id="3.40.50.300:FF:000040">
    <property type="entry name" value="GTPase Der"/>
    <property type="match status" value="1"/>
</dbReference>
<comment type="function">
    <text evidence="8 9 11">GTPase that plays an essential role in the late steps of ribosome biogenesis.</text>
</comment>
<protein>
    <recommendedName>
        <fullName evidence="2 9">GTPase Der</fullName>
    </recommendedName>
    <alternativeName>
        <fullName evidence="7 9">GTP-binding protein EngA</fullName>
    </alternativeName>
</protein>
<feature type="binding site" evidence="9">
    <location>
        <begin position="10"/>
        <end position="17"/>
    </location>
    <ligand>
        <name>GTP</name>
        <dbReference type="ChEBI" id="CHEBI:37565"/>
        <label>1</label>
    </ligand>
</feature>
<dbReference type="PRINTS" id="PR00326">
    <property type="entry name" value="GTP1OBG"/>
</dbReference>
<comment type="caution">
    <text evidence="13">The sequence shown here is derived from an EMBL/GenBank/DDBJ whole genome shotgun (WGS) entry which is preliminary data.</text>
</comment>
<dbReference type="InterPro" id="IPR032859">
    <property type="entry name" value="KH_dom-like"/>
</dbReference>
<reference evidence="13" key="2">
    <citation type="submission" date="2020-10" db="EMBL/GenBank/DDBJ databases">
        <title>Comparative genomics of the Acetobacterium genus.</title>
        <authorList>
            <person name="Marshall C."/>
            <person name="May H."/>
            <person name="Norman S."/>
        </authorList>
    </citation>
    <scope>NUCLEOTIDE SEQUENCE</scope>
    <source>
        <strain evidence="13">DER-2019</strain>
    </source>
</reference>
<dbReference type="NCBIfam" id="TIGR03594">
    <property type="entry name" value="GTPase_EngA"/>
    <property type="match status" value="1"/>
</dbReference>
<dbReference type="PANTHER" id="PTHR43834:SF6">
    <property type="entry name" value="GTPASE DER"/>
    <property type="match status" value="1"/>
</dbReference>
<keyword evidence="6 9" id="KW-0342">GTP-binding</keyword>
<reference evidence="13" key="1">
    <citation type="submission" date="2019-10" db="EMBL/GenBank/DDBJ databases">
        <authorList>
            <person name="Ross D.E."/>
            <person name="Gulliver D."/>
        </authorList>
    </citation>
    <scope>NUCLEOTIDE SEQUENCE</scope>
    <source>
        <strain evidence="13">DER-2019</strain>
    </source>
</reference>
<dbReference type="CDD" id="cd01895">
    <property type="entry name" value="EngA2"/>
    <property type="match status" value="1"/>
</dbReference>
<organism evidence="13 14">
    <name type="scientific">Acetobacterium paludosum</name>
    <dbReference type="NCBI Taxonomy" id="52693"/>
    <lineage>
        <taxon>Bacteria</taxon>
        <taxon>Bacillati</taxon>
        <taxon>Bacillota</taxon>
        <taxon>Clostridia</taxon>
        <taxon>Eubacteriales</taxon>
        <taxon>Eubacteriaceae</taxon>
        <taxon>Acetobacterium</taxon>
    </lineage>
</organism>
<feature type="binding site" evidence="9">
    <location>
        <begin position="57"/>
        <end position="61"/>
    </location>
    <ligand>
        <name>GTP</name>
        <dbReference type="ChEBI" id="CHEBI:37565"/>
        <label>1</label>
    </ligand>
</feature>
<comment type="similarity">
    <text evidence="1 9 10 11">Belongs to the TRAFAC class TrmE-Era-EngA-EngB-Septin-like GTPase superfamily. EngA (Der) GTPase family.</text>
</comment>
<evidence type="ECO:0000313" key="13">
    <source>
        <dbReference type="EMBL" id="MBC3889670.1"/>
    </source>
</evidence>
<dbReference type="FunFam" id="3.40.50.300:FF:000057">
    <property type="entry name" value="GTPase Der"/>
    <property type="match status" value="1"/>
</dbReference>
<keyword evidence="3 9" id="KW-0690">Ribosome biogenesis</keyword>
<evidence type="ECO:0000256" key="4">
    <source>
        <dbReference type="ARBA" id="ARBA00022737"/>
    </source>
</evidence>
<dbReference type="Gene3D" id="3.40.50.300">
    <property type="entry name" value="P-loop containing nucleotide triphosphate hydrolases"/>
    <property type="match status" value="2"/>
</dbReference>